<proteinExistence type="predicted"/>
<protein>
    <submittedName>
        <fullName evidence="3">Uncharacterized protein</fullName>
    </submittedName>
</protein>
<feature type="compositionally biased region" description="Low complexity" evidence="1">
    <location>
        <begin position="181"/>
        <end position="213"/>
    </location>
</feature>
<comment type="caution">
    <text evidence="3">The sequence shown here is derived from an EMBL/GenBank/DDBJ whole genome shotgun (WGS) entry which is preliminary data.</text>
</comment>
<evidence type="ECO:0000313" key="4">
    <source>
        <dbReference type="Proteomes" id="UP000324800"/>
    </source>
</evidence>
<organism evidence="3 4">
    <name type="scientific">Streblomastix strix</name>
    <dbReference type="NCBI Taxonomy" id="222440"/>
    <lineage>
        <taxon>Eukaryota</taxon>
        <taxon>Metamonada</taxon>
        <taxon>Preaxostyla</taxon>
        <taxon>Oxymonadida</taxon>
        <taxon>Streblomastigidae</taxon>
        <taxon>Streblomastix</taxon>
    </lineage>
</organism>
<feature type="compositionally biased region" description="Basic and acidic residues" evidence="1">
    <location>
        <begin position="254"/>
        <end position="273"/>
    </location>
</feature>
<evidence type="ECO:0000256" key="2">
    <source>
        <dbReference type="SAM" id="Phobius"/>
    </source>
</evidence>
<feature type="compositionally biased region" description="Basic residues" evidence="1">
    <location>
        <begin position="214"/>
        <end position="228"/>
    </location>
</feature>
<feature type="compositionally biased region" description="Polar residues" evidence="1">
    <location>
        <begin position="151"/>
        <end position="180"/>
    </location>
</feature>
<sequence>SGAVPEAYATAWYDAYDNVFGASPVDRVDTFFILFIIFAILTLIFMIIFIIFLCLICRQHRKVRDLEEAEKNKADAKQLIILRRRDEELGESNMYNIDDESEEAVSDEGSDDDEKFYTKYEKDNKKYLYGTVTKAPGSGYYRQTQPLVTTDRQISERQVTPADTQPPTVVTAADDTSSVKSRSTQSVKSGKSSTGTSSSSSSSSSKSSVSTKKSSPKPKSRASSKVSKKTTSTKSSKKTESSSSESSSDSGSHLPEKESVKSKKSDDQKSETR</sequence>
<gene>
    <name evidence="3" type="ORF">EZS28_053048</name>
</gene>
<keyword evidence="2" id="KW-0812">Transmembrane</keyword>
<accession>A0A5J4RNZ7</accession>
<feature type="region of interest" description="Disordered" evidence="1">
    <location>
        <begin position="151"/>
        <end position="273"/>
    </location>
</feature>
<reference evidence="3 4" key="1">
    <citation type="submission" date="2019-03" db="EMBL/GenBank/DDBJ databases">
        <title>Single cell metagenomics reveals metabolic interactions within the superorganism composed of flagellate Streblomastix strix and complex community of Bacteroidetes bacteria on its surface.</title>
        <authorList>
            <person name="Treitli S.C."/>
            <person name="Kolisko M."/>
            <person name="Husnik F."/>
            <person name="Keeling P."/>
            <person name="Hampl V."/>
        </authorList>
    </citation>
    <scope>NUCLEOTIDE SEQUENCE [LARGE SCALE GENOMIC DNA]</scope>
    <source>
        <strain evidence="3">ST1C</strain>
    </source>
</reference>
<feature type="region of interest" description="Disordered" evidence="1">
    <location>
        <begin position="92"/>
        <end position="114"/>
    </location>
</feature>
<dbReference type="EMBL" id="SNRW01041950">
    <property type="protein sequence ID" value="KAA6334601.1"/>
    <property type="molecule type" value="Genomic_DNA"/>
</dbReference>
<feature type="compositionally biased region" description="Acidic residues" evidence="1">
    <location>
        <begin position="97"/>
        <end position="114"/>
    </location>
</feature>
<name>A0A5J4RNZ7_9EUKA</name>
<evidence type="ECO:0000313" key="3">
    <source>
        <dbReference type="EMBL" id="KAA6334601.1"/>
    </source>
</evidence>
<feature type="compositionally biased region" description="Low complexity" evidence="1">
    <location>
        <begin position="241"/>
        <end position="252"/>
    </location>
</feature>
<keyword evidence="2" id="KW-0472">Membrane</keyword>
<feature type="transmembrane region" description="Helical" evidence="2">
    <location>
        <begin position="31"/>
        <end position="56"/>
    </location>
</feature>
<keyword evidence="2" id="KW-1133">Transmembrane helix</keyword>
<dbReference type="Proteomes" id="UP000324800">
    <property type="component" value="Unassembled WGS sequence"/>
</dbReference>
<dbReference type="AlphaFoldDB" id="A0A5J4RNZ7"/>
<feature type="non-terminal residue" evidence="3">
    <location>
        <position position="1"/>
    </location>
</feature>
<evidence type="ECO:0000256" key="1">
    <source>
        <dbReference type="SAM" id="MobiDB-lite"/>
    </source>
</evidence>
<feature type="non-terminal residue" evidence="3">
    <location>
        <position position="273"/>
    </location>
</feature>